<dbReference type="Gene3D" id="3.40.250.10">
    <property type="entry name" value="Rhodanese-like domain"/>
    <property type="match status" value="1"/>
</dbReference>
<keyword evidence="2" id="KW-1185">Reference proteome</keyword>
<accession>A0A9P6HG04</accession>
<reference evidence="1" key="2">
    <citation type="submission" date="2020-11" db="EMBL/GenBank/DDBJ databases">
        <authorList>
            <consortium name="DOE Joint Genome Institute"/>
            <person name="Kuo A."/>
            <person name="Miyauchi S."/>
            <person name="Kiss E."/>
            <person name="Drula E."/>
            <person name="Kohler A."/>
            <person name="Sanchez-Garcia M."/>
            <person name="Andreopoulos B."/>
            <person name="Barry K.W."/>
            <person name="Bonito G."/>
            <person name="Buee M."/>
            <person name="Carver A."/>
            <person name="Chen C."/>
            <person name="Cichocki N."/>
            <person name="Clum A."/>
            <person name="Culley D."/>
            <person name="Crous P.W."/>
            <person name="Fauchery L."/>
            <person name="Girlanda M."/>
            <person name="Hayes R."/>
            <person name="Keri Z."/>
            <person name="Labutti K."/>
            <person name="Lipzen A."/>
            <person name="Lombard V."/>
            <person name="Magnuson J."/>
            <person name="Maillard F."/>
            <person name="Morin E."/>
            <person name="Murat C."/>
            <person name="Nolan M."/>
            <person name="Ohm R."/>
            <person name="Pangilinan J."/>
            <person name="Pereira M."/>
            <person name="Perotto S."/>
            <person name="Peter M."/>
            <person name="Riley R."/>
            <person name="Sitrit Y."/>
            <person name="Stielow B."/>
            <person name="Szollosi G."/>
            <person name="Zifcakova L."/>
            <person name="Stursova M."/>
            <person name="Spatafora J.W."/>
            <person name="Tedersoo L."/>
            <person name="Vaario L.-M."/>
            <person name="Yamada A."/>
            <person name="Yan M."/>
            <person name="Wang P."/>
            <person name="Xu J."/>
            <person name="Bruns T."/>
            <person name="Baldrian P."/>
            <person name="Vilgalys R."/>
            <person name="Henrissat B."/>
            <person name="Grigoriev I.V."/>
            <person name="Hibbett D."/>
            <person name="Nagy L.G."/>
            <person name="Martin F.M."/>
        </authorList>
    </citation>
    <scope>NUCLEOTIDE SEQUENCE</scope>
    <source>
        <strain evidence="1">UH-Tt-Lm1</strain>
    </source>
</reference>
<name>A0A9P6HG04_9AGAM</name>
<dbReference type="Proteomes" id="UP000736335">
    <property type="component" value="Unassembled WGS sequence"/>
</dbReference>
<evidence type="ECO:0000313" key="2">
    <source>
        <dbReference type="Proteomes" id="UP000736335"/>
    </source>
</evidence>
<evidence type="ECO:0000313" key="1">
    <source>
        <dbReference type="EMBL" id="KAF9786212.1"/>
    </source>
</evidence>
<protein>
    <submittedName>
        <fullName evidence="1">Uncharacterized protein</fullName>
    </submittedName>
</protein>
<comment type="caution">
    <text evidence="1">The sequence shown here is derived from an EMBL/GenBank/DDBJ whole genome shotgun (WGS) entry which is preliminary data.</text>
</comment>
<dbReference type="SUPFAM" id="SSF52821">
    <property type="entry name" value="Rhodanese/Cell cycle control phosphatase"/>
    <property type="match status" value="1"/>
</dbReference>
<dbReference type="EMBL" id="WIUZ02000006">
    <property type="protein sequence ID" value="KAF9786212.1"/>
    <property type="molecule type" value="Genomic_DNA"/>
</dbReference>
<reference evidence="1" key="1">
    <citation type="journal article" date="2020" name="Nat. Commun.">
        <title>Large-scale genome sequencing of mycorrhizal fungi provides insights into the early evolution of symbiotic traits.</title>
        <authorList>
            <person name="Miyauchi S."/>
            <person name="Kiss E."/>
            <person name="Kuo A."/>
            <person name="Drula E."/>
            <person name="Kohler A."/>
            <person name="Sanchez-Garcia M."/>
            <person name="Morin E."/>
            <person name="Andreopoulos B."/>
            <person name="Barry K.W."/>
            <person name="Bonito G."/>
            <person name="Buee M."/>
            <person name="Carver A."/>
            <person name="Chen C."/>
            <person name="Cichocki N."/>
            <person name="Clum A."/>
            <person name="Culley D."/>
            <person name="Crous P.W."/>
            <person name="Fauchery L."/>
            <person name="Girlanda M."/>
            <person name="Hayes R.D."/>
            <person name="Keri Z."/>
            <person name="LaButti K."/>
            <person name="Lipzen A."/>
            <person name="Lombard V."/>
            <person name="Magnuson J."/>
            <person name="Maillard F."/>
            <person name="Murat C."/>
            <person name="Nolan M."/>
            <person name="Ohm R.A."/>
            <person name="Pangilinan J."/>
            <person name="Pereira M.F."/>
            <person name="Perotto S."/>
            <person name="Peter M."/>
            <person name="Pfister S."/>
            <person name="Riley R."/>
            <person name="Sitrit Y."/>
            <person name="Stielow J.B."/>
            <person name="Szollosi G."/>
            <person name="Zifcakova L."/>
            <person name="Stursova M."/>
            <person name="Spatafora J.W."/>
            <person name="Tedersoo L."/>
            <person name="Vaario L.M."/>
            <person name="Yamada A."/>
            <person name="Yan M."/>
            <person name="Wang P."/>
            <person name="Xu J."/>
            <person name="Bruns T."/>
            <person name="Baldrian P."/>
            <person name="Vilgalys R."/>
            <person name="Dunand C."/>
            <person name="Henrissat B."/>
            <person name="Grigoriev I.V."/>
            <person name="Hibbett D."/>
            <person name="Nagy L.G."/>
            <person name="Martin F.M."/>
        </authorList>
    </citation>
    <scope>NUCLEOTIDE SEQUENCE</scope>
    <source>
        <strain evidence="1">UH-Tt-Lm1</strain>
    </source>
</reference>
<dbReference type="OrthoDB" id="270167at2759"/>
<dbReference type="InterPro" id="IPR036873">
    <property type="entry name" value="Rhodanese-like_dom_sf"/>
</dbReference>
<proteinExistence type="predicted"/>
<organism evidence="1 2">
    <name type="scientific">Thelephora terrestris</name>
    <dbReference type="NCBI Taxonomy" id="56493"/>
    <lineage>
        <taxon>Eukaryota</taxon>
        <taxon>Fungi</taxon>
        <taxon>Dikarya</taxon>
        <taxon>Basidiomycota</taxon>
        <taxon>Agaricomycotina</taxon>
        <taxon>Agaricomycetes</taxon>
        <taxon>Thelephorales</taxon>
        <taxon>Thelephoraceae</taxon>
        <taxon>Thelephora</taxon>
    </lineage>
</organism>
<gene>
    <name evidence="1" type="ORF">BJ322DRAFT_1190837</name>
</gene>
<dbReference type="AlphaFoldDB" id="A0A9P6HG04"/>
<sequence length="265" mass="30064">MPASTTPLAPMPLPPPARRRLCENEVEVALPSKFFRYIYSILFRFLGTDPEPRPGLSSGHIPNSFSLPFNVFLTQSTNIVSNEPYTTFKTRDQIPGELKKAVLSQIKTLRTFKTMAESITYAGRSSPGLLKTLLSTVAFPGMLDVIIIYRDNNFGNWEFCPVCGTRCLRKSADFLDYSFPWQLKAFREMHSARKFWLVFCMDVYSRTEDFSVRLLESVVKKEEANGGFGYLVRRPVITVEGWTIRTRIRDPYAGSTGDMLLASAL</sequence>